<organism evidence="8">
    <name type="scientific">Drosophila sechellia</name>
    <name type="common">Fruit fly</name>
    <dbReference type="NCBI Taxonomy" id="7238"/>
    <lineage>
        <taxon>Eukaryota</taxon>
        <taxon>Metazoa</taxon>
        <taxon>Ecdysozoa</taxon>
        <taxon>Arthropoda</taxon>
        <taxon>Hexapoda</taxon>
        <taxon>Insecta</taxon>
        <taxon>Pterygota</taxon>
        <taxon>Neoptera</taxon>
        <taxon>Endopterygota</taxon>
        <taxon>Diptera</taxon>
        <taxon>Brachycera</taxon>
        <taxon>Muscomorpha</taxon>
        <taxon>Ephydroidea</taxon>
        <taxon>Drosophilidae</taxon>
        <taxon>Drosophila</taxon>
        <taxon>Sophophora</taxon>
    </lineage>
</organism>
<evidence type="ECO:0000256" key="1">
    <source>
        <dbReference type="ARBA" id="ARBA00004370"/>
    </source>
</evidence>
<evidence type="ECO:0000256" key="5">
    <source>
        <dbReference type="ARBA" id="ARBA00023136"/>
    </source>
</evidence>
<dbReference type="EMBL" id="CH480836">
    <property type="protein sequence ID" value="EDW48967.1"/>
    <property type="molecule type" value="Genomic_DNA"/>
</dbReference>
<dbReference type="EC" id="2.4.1.-" evidence="6"/>
<evidence type="ECO:0000256" key="6">
    <source>
        <dbReference type="RuleBase" id="RU366017"/>
    </source>
</evidence>
<evidence type="ECO:0000256" key="2">
    <source>
        <dbReference type="ARBA" id="ARBA00007647"/>
    </source>
</evidence>
<dbReference type="Pfam" id="PF01697">
    <property type="entry name" value="Glyco_transf_92"/>
    <property type="match status" value="1"/>
</dbReference>
<keyword evidence="4 6" id="KW-0808">Transferase</keyword>
<dbReference type="STRING" id="7238.B4IGL7"/>
<evidence type="ECO:0000256" key="4">
    <source>
        <dbReference type="ARBA" id="ARBA00022679"/>
    </source>
</evidence>
<dbReference type="HOGENOM" id="CLU_2212679_0_0_1"/>
<dbReference type="Proteomes" id="UP000001292">
    <property type="component" value="Unassembled WGS sequence"/>
</dbReference>
<reference evidence="7 8" key="1">
    <citation type="journal article" date="2007" name="Nature">
        <title>Evolution of genes and genomes on the Drosophila phylogeny.</title>
        <authorList>
            <consortium name="Drosophila 12 Genomes Consortium"/>
            <person name="Clark A.G."/>
            <person name="Eisen M.B."/>
            <person name="Smith D.R."/>
            <person name="Bergman C.M."/>
            <person name="Oliver B."/>
            <person name="Markow T.A."/>
            <person name="Kaufman T.C."/>
            <person name="Kellis M."/>
            <person name="Gelbart W."/>
            <person name="Iyer V.N."/>
            <person name="Pollard D.A."/>
            <person name="Sackton T.B."/>
            <person name="Larracuente A.M."/>
            <person name="Singh N.D."/>
            <person name="Abad J.P."/>
            <person name="Abt D.N."/>
            <person name="Adryan B."/>
            <person name="Aguade M."/>
            <person name="Akashi H."/>
            <person name="Anderson W.W."/>
            <person name="Aquadro C.F."/>
            <person name="Ardell D.H."/>
            <person name="Arguello R."/>
            <person name="Artieri C.G."/>
            <person name="Barbash D.A."/>
            <person name="Barker D."/>
            <person name="Barsanti P."/>
            <person name="Batterham P."/>
            <person name="Batzoglou S."/>
            <person name="Begun D."/>
            <person name="Bhutkar A."/>
            <person name="Blanco E."/>
            <person name="Bosak S.A."/>
            <person name="Bradley R.K."/>
            <person name="Brand A.D."/>
            <person name="Brent M.R."/>
            <person name="Brooks A.N."/>
            <person name="Brown R.H."/>
            <person name="Butlin R.K."/>
            <person name="Caggese C."/>
            <person name="Calvi B.R."/>
            <person name="Bernardo de Carvalho A."/>
            <person name="Caspi A."/>
            <person name="Castrezana S."/>
            <person name="Celniker S.E."/>
            <person name="Chang J.L."/>
            <person name="Chapple C."/>
            <person name="Chatterji S."/>
            <person name="Chinwalla A."/>
            <person name="Civetta A."/>
            <person name="Clifton S.W."/>
            <person name="Comeron J.M."/>
            <person name="Costello J.C."/>
            <person name="Coyne J.A."/>
            <person name="Daub J."/>
            <person name="David R.G."/>
            <person name="Delcher A.L."/>
            <person name="Delehaunty K."/>
            <person name="Do C.B."/>
            <person name="Ebling H."/>
            <person name="Edwards K."/>
            <person name="Eickbush T."/>
            <person name="Evans J.D."/>
            <person name="Filipski A."/>
            <person name="Findeiss S."/>
            <person name="Freyhult E."/>
            <person name="Fulton L."/>
            <person name="Fulton R."/>
            <person name="Garcia A.C."/>
            <person name="Gardiner A."/>
            <person name="Garfield D.A."/>
            <person name="Garvin B.E."/>
            <person name="Gibson G."/>
            <person name="Gilbert D."/>
            <person name="Gnerre S."/>
            <person name="Godfrey J."/>
            <person name="Good R."/>
            <person name="Gotea V."/>
            <person name="Gravely B."/>
            <person name="Greenberg A.J."/>
            <person name="Griffiths-Jones S."/>
            <person name="Gross S."/>
            <person name="Guigo R."/>
            <person name="Gustafson E.A."/>
            <person name="Haerty W."/>
            <person name="Hahn M.W."/>
            <person name="Halligan D.L."/>
            <person name="Halpern A.L."/>
            <person name="Halter G.M."/>
            <person name="Han M.V."/>
            <person name="Heger A."/>
            <person name="Hillier L."/>
            <person name="Hinrichs A.S."/>
            <person name="Holmes I."/>
            <person name="Hoskins R.A."/>
            <person name="Hubisz M.J."/>
            <person name="Hultmark D."/>
            <person name="Huntley M.A."/>
            <person name="Jaffe D.B."/>
            <person name="Jagadeeshan S."/>
            <person name="Jeck W.R."/>
            <person name="Johnson J."/>
            <person name="Jones C.D."/>
            <person name="Jordan W.C."/>
            <person name="Karpen G.H."/>
            <person name="Kataoka E."/>
            <person name="Keightley P.D."/>
            <person name="Kheradpour P."/>
            <person name="Kirkness E.F."/>
            <person name="Koerich L.B."/>
            <person name="Kristiansen K."/>
            <person name="Kudrna D."/>
            <person name="Kulathinal R.J."/>
            <person name="Kumar S."/>
            <person name="Kwok R."/>
            <person name="Lander E."/>
            <person name="Langley C.H."/>
            <person name="Lapoint R."/>
            <person name="Lazzaro B.P."/>
            <person name="Lee S.J."/>
            <person name="Levesque L."/>
            <person name="Li R."/>
            <person name="Lin C.F."/>
            <person name="Lin M.F."/>
            <person name="Lindblad-Toh K."/>
            <person name="Llopart A."/>
            <person name="Long M."/>
            <person name="Low L."/>
            <person name="Lozovsky E."/>
            <person name="Lu J."/>
            <person name="Luo M."/>
            <person name="Machado C.A."/>
            <person name="Makalowski W."/>
            <person name="Marzo M."/>
            <person name="Matsuda M."/>
            <person name="Matzkin L."/>
            <person name="McAllister B."/>
            <person name="McBride C.S."/>
            <person name="McKernan B."/>
            <person name="McKernan K."/>
            <person name="Mendez-Lago M."/>
            <person name="Minx P."/>
            <person name="Mollenhauer M.U."/>
            <person name="Montooth K."/>
            <person name="Mount S.M."/>
            <person name="Mu X."/>
            <person name="Myers E."/>
            <person name="Negre B."/>
            <person name="Newfeld S."/>
            <person name="Nielsen R."/>
            <person name="Noor M.A."/>
            <person name="O'Grady P."/>
            <person name="Pachter L."/>
            <person name="Papaceit M."/>
            <person name="Parisi M.J."/>
            <person name="Parisi M."/>
            <person name="Parts L."/>
            <person name="Pedersen J.S."/>
            <person name="Pesole G."/>
            <person name="Phillippy A.M."/>
            <person name="Ponting C.P."/>
            <person name="Pop M."/>
            <person name="Porcelli D."/>
            <person name="Powell J.R."/>
            <person name="Prohaska S."/>
            <person name="Pruitt K."/>
            <person name="Puig M."/>
            <person name="Quesneville H."/>
            <person name="Ram K.R."/>
            <person name="Rand D."/>
            <person name="Rasmussen M.D."/>
            <person name="Reed L.K."/>
            <person name="Reenan R."/>
            <person name="Reily A."/>
            <person name="Remington K.A."/>
            <person name="Rieger T.T."/>
            <person name="Ritchie M.G."/>
            <person name="Robin C."/>
            <person name="Rogers Y.H."/>
            <person name="Rohde C."/>
            <person name="Rozas J."/>
            <person name="Rubenfield M.J."/>
            <person name="Ruiz A."/>
            <person name="Russo S."/>
            <person name="Salzberg S.L."/>
            <person name="Sanchez-Gracia A."/>
            <person name="Saranga D.J."/>
            <person name="Sato H."/>
            <person name="Schaeffer S.W."/>
            <person name="Schatz M.C."/>
            <person name="Schlenke T."/>
            <person name="Schwartz R."/>
            <person name="Segarra C."/>
            <person name="Singh R.S."/>
            <person name="Sirot L."/>
            <person name="Sirota M."/>
            <person name="Sisneros N.B."/>
            <person name="Smith C.D."/>
            <person name="Smith T.F."/>
            <person name="Spieth J."/>
            <person name="Stage D.E."/>
            <person name="Stark A."/>
            <person name="Stephan W."/>
            <person name="Strausberg R.L."/>
            <person name="Strempel S."/>
            <person name="Sturgill D."/>
            <person name="Sutton G."/>
            <person name="Sutton G.G."/>
            <person name="Tao W."/>
            <person name="Teichmann S."/>
            <person name="Tobari Y.N."/>
            <person name="Tomimura Y."/>
            <person name="Tsolas J.M."/>
            <person name="Valente V.L."/>
            <person name="Venter E."/>
            <person name="Venter J.C."/>
            <person name="Vicario S."/>
            <person name="Vieira F.G."/>
            <person name="Vilella A.J."/>
            <person name="Villasante A."/>
            <person name="Walenz B."/>
            <person name="Wang J."/>
            <person name="Wasserman M."/>
            <person name="Watts T."/>
            <person name="Wilson D."/>
            <person name="Wilson R.K."/>
            <person name="Wing R.A."/>
            <person name="Wolfner M.F."/>
            <person name="Wong A."/>
            <person name="Wong G.K."/>
            <person name="Wu C.I."/>
            <person name="Wu G."/>
            <person name="Yamamoto D."/>
            <person name="Yang H.P."/>
            <person name="Yang S.P."/>
            <person name="Yorke J.A."/>
            <person name="Yoshida K."/>
            <person name="Zdobnov E."/>
            <person name="Zhang P."/>
            <person name="Zhang Y."/>
            <person name="Zimin A.V."/>
            <person name="Baldwin J."/>
            <person name="Abdouelleil A."/>
            <person name="Abdulkadir J."/>
            <person name="Abebe A."/>
            <person name="Abera B."/>
            <person name="Abreu J."/>
            <person name="Acer S.C."/>
            <person name="Aftuck L."/>
            <person name="Alexander A."/>
            <person name="An P."/>
            <person name="Anderson E."/>
            <person name="Anderson S."/>
            <person name="Arachi H."/>
            <person name="Azer M."/>
            <person name="Bachantsang P."/>
            <person name="Barry A."/>
            <person name="Bayul T."/>
            <person name="Berlin A."/>
            <person name="Bessette D."/>
            <person name="Bloom T."/>
            <person name="Blye J."/>
            <person name="Boguslavskiy L."/>
            <person name="Bonnet C."/>
            <person name="Boukhgalter B."/>
            <person name="Bourzgui I."/>
            <person name="Brown A."/>
            <person name="Cahill P."/>
            <person name="Channer S."/>
            <person name="Cheshatsang Y."/>
            <person name="Chuda L."/>
            <person name="Citroen M."/>
            <person name="Collymore A."/>
            <person name="Cooke P."/>
            <person name="Costello M."/>
            <person name="D'Aco K."/>
            <person name="Daza R."/>
            <person name="De Haan G."/>
            <person name="DeGray S."/>
            <person name="DeMaso C."/>
            <person name="Dhargay N."/>
            <person name="Dooley K."/>
            <person name="Dooley E."/>
            <person name="Doricent M."/>
            <person name="Dorje P."/>
            <person name="Dorjee K."/>
            <person name="Dupes A."/>
            <person name="Elong R."/>
            <person name="Falk J."/>
            <person name="Farina A."/>
            <person name="Faro S."/>
            <person name="Ferguson D."/>
            <person name="Fisher S."/>
            <person name="Foley C.D."/>
            <person name="Franke A."/>
            <person name="Friedrich D."/>
            <person name="Gadbois L."/>
            <person name="Gearin G."/>
            <person name="Gearin C.R."/>
            <person name="Giannoukos G."/>
            <person name="Goode T."/>
            <person name="Graham J."/>
            <person name="Grandbois E."/>
            <person name="Grewal S."/>
            <person name="Gyaltsen K."/>
            <person name="Hafez N."/>
            <person name="Hagos B."/>
            <person name="Hall J."/>
            <person name="Henson C."/>
            <person name="Hollinger A."/>
            <person name="Honan T."/>
            <person name="Huard M.D."/>
            <person name="Hughes L."/>
            <person name="Hurhula B."/>
            <person name="Husby M.E."/>
            <person name="Kamat A."/>
            <person name="Kanga B."/>
            <person name="Kashin S."/>
            <person name="Khazanovich D."/>
            <person name="Kisner P."/>
            <person name="Lance K."/>
            <person name="Lara M."/>
            <person name="Lee W."/>
            <person name="Lennon N."/>
            <person name="Letendre F."/>
            <person name="LeVine R."/>
            <person name="Lipovsky A."/>
            <person name="Liu X."/>
            <person name="Liu J."/>
            <person name="Liu S."/>
            <person name="Lokyitsang T."/>
            <person name="Lokyitsang Y."/>
            <person name="Lubonja R."/>
            <person name="Lui A."/>
            <person name="MacDonald P."/>
            <person name="Magnisalis V."/>
            <person name="Maru K."/>
            <person name="Matthews C."/>
            <person name="McCusker W."/>
            <person name="McDonough S."/>
            <person name="Mehta T."/>
            <person name="Meldrim J."/>
            <person name="Meneus L."/>
            <person name="Mihai O."/>
            <person name="Mihalev A."/>
            <person name="Mihova T."/>
            <person name="Mittelman R."/>
            <person name="Mlenga V."/>
            <person name="Montmayeur A."/>
            <person name="Mulrain L."/>
            <person name="Navidi A."/>
            <person name="Naylor J."/>
            <person name="Negash T."/>
            <person name="Nguyen T."/>
            <person name="Nguyen N."/>
            <person name="Nicol R."/>
            <person name="Norbu C."/>
            <person name="Norbu N."/>
            <person name="Novod N."/>
            <person name="O'Neill B."/>
            <person name="Osman S."/>
            <person name="Markiewicz E."/>
            <person name="Oyono O.L."/>
            <person name="Patti C."/>
            <person name="Phunkhang P."/>
            <person name="Pierre F."/>
            <person name="Priest M."/>
            <person name="Raghuraman S."/>
            <person name="Rege F."/>
            <person name="Reyes R."/>
            <person name="Rise C."/>
            <person name="Rogov P."/>
            <person name="Ross K."/>
            <person name="Ryan E."/>
            <person name="Settipalli S."/>
            <person name="Shea T."/>
            <person name="Sherpa N."/>
            <person name="Shi L."/>
            <person name="Shih D."/>
            <person name="Sparrow T."/>
            <person name="Spaulding J."/>
            <person name="Stalker J."/>
            <person name="Stange-Thomann N."/>
            <person name="Stavropoulos S."/>
            <person name="Stone C."/>
            <person name="Strader C."/>
            <person name="Tesfaye S."/>
            <person name="Thomson T."/>
            <person name="Thoulutsang Y."/>
            <person name="Thoulutsang D."/>
            <person name="Topham K."/>
            <person name="Topping I."/>
            <person name="Tsamla T."/>
            <person name="Vassiliev H."/>
            <person name="Vo A."/>
            <person name="Wangchuk T."/>
            <person name="Wangdi T."/>
            <person name="Weiand M."/>
            <person name="Wilkinson J."/>
            <person name="Wilson A."/>
            <person name="Yadav S."/>
            <person name="Young G."/>
            <person name="Yu Q."/>
            <person name="Zembek L."/>
            <person name="Zhong D."/>
            <person name="Zimmer A."/>
            <person name="Zwirko Z."/>
            <person name="Jaffe D.B."/>
            <person name="Alvarez P."/>
            <person name="Brockman W."/>
            <person name="Butler J."/>
            <person name="Chin C."/>
            <person name="Gnerre S."/>
            <person name="Grabherr M."/>
            <person name="Kleber M."/>
            <person name="Mauceli E."/>
            <person name="MacCallum I."/>
        </authorList>
    </citation>
    <scope>NUCLEOTIDE SEQUENCE [LARGE SCALE GENOMIC DNA]</scope>
    <source>
        <strain evidence="8">Rob3c / Tucson 14021-0248.25</strain>
    </source>
</reference>
<accession>B4IGL7</accession>
<evidence type="ECO:0000313" key="8">
    <source>
        <dbReference type="Proteomes" id="UP000001292"/>
    </source>
</evidence>
<evidence type="ECO:0000256" key="3">
    <source>
        <dbReference type="ARBA" id="ARBA00022676"/>
    </source>
</evidence>
<dbReference type="GO" id="GO:0016020">
    <property type="term" value="C:membrane"/>
    <property type="evidence" value="ECO:0007669"/>
    <property type="project" value="UniProtKB-SubCell"/>
</dbReference>
<protein>
    <recommendedName>
        <fullName evidence="6">Glycosyltransferase family 92 protein</fullName>
        <ecNumber evidence="6">2.4.1.-</ecNumber>
    </recommendedName>
</protein>
<keyword evidence="8" id="KW-1185">Reference proteome</keyword>
<keyword evidence="3 6" id="KW-0328">Glycosyltransferase</keyword>
<comment type="subcellular location">
    <subcellularLocation>
        <location evidence="1">Membrane</location>
    </subcellularLocation>
</comment>
<dbReference type="GO" id="GO:0016757">
    <property type="term" value="F:glycosyltransferase activity"/>
    <property type="evidence" value="ECO:0007669"/>
    <property type="project" value="UniProtKB-UniRule"/>
</dbReference>
<dbReference type="InterPro" id="IPR008166">
    <property type="entry name" value="Glyco_transf_92"/>
</dbReference>
<evidence type="ECO:0000313" key="7">
    <source>
        <dbReference type="EMBL" id="EDW48967.1"/>
    </source>
</evidence>
<gene>
    <name evidence="7" type="primary">Dsec\GM11519</name>
    <name evidence="7" type="ORF">Dsec_GM11519</name>
</gene>
<comment type="similarity">
    <text evidence="2 6">Belongs to the glycosyltransferase 92 family.</text>
</comment>
<proteinExistence type="inferred from homology"/>
<name>B4IGL7_DROSE</name>
<sequence length="107" mass="12520">MTDRFVEWLELMRLLGATKVTAFDIGQLMPNTMRTLAHYTEAGDGFFDLRKFRFPNETADHETFRAMIIEVLLYNDCLYRTMLASILARCSTIAIPKISSPWWIRRP</sequence>
<dbReference type="AlphaFoldDB" id="B4IGL7"/>
<keyword evidence="5" id="KW-0472">Membrane</keyword>